<sequence length="79" mass="9370">MTEMNRIVRQNYPVEKLPEDLRDGITHTSVTVSLEEDAPDISPAAGHFTRWKHLRRTEFLTTDEIVDHVRALRDEWDRR</sequence>
<name>A0A9W6FIW7_XANFL</name>
<organism evidence="1 2">
    <name type="scientific">Xanthobacter flavus</name>
    <dbReference type="NCBI Taxonomy" id="281"/>
    <lineage>
        <taxon>Bacteria</taxon>
        <taxon>Pseudomonadati</taxon>
        <taxon>Pseudomonadota</taxon>
        <taxon>Alphaproteobacteria</taxon>
        <taxon>Hyphomicrobiales</taxon>
        <taxon>Xanthobacteraceae</taxon>
        <taxon>Xanthobacter</taxon>
    </lineage>
</organism>
<protein>
    <submittedName>
        <fullName evidence="1">Uncharacterized protein</fullName>
    </submittedName>
</protein>
<dbReference type="AlphaFoldDB" id="A0A9W6FIW7"/>
<comment type="caution">
    <text evidence="1">The sequence shown here is derived from an EMBL/GenBank/DDBJ whole genome shotgun (WGS) entry which is preliminary data.</text>
</comment>
<proteinExistence type="predicted"/>
<evidence type="ECO:0000313" key="2">
    <source>
        <dbReference type="Proteomes" id="UP001144397"/>
    </source>
</evidence>
<dbReference type="Proteomes" id="UP001144397">
    <property type="component" value="Unassembled WGS sequence"/>
</dbReference>
<evidence type="ECO:0000313" key="1">
    <source>
        <dbReference type="EMBL" id="GLI21616.1"/>
    </source>
</evidence>
<gene>
    <name evidence="1" type="ORF">XFLAVUS301_12900</name>
</gene>
<accession>A0A9W6FIW7</accession>
<reference evidence="1" key="1">
    <citation type="submission" date="2022-12" db="EMBL/GenBank/DDBJ databases">
        <title>Reference genome sequencing for broad-spectrum identification of bacterial and archaeal isolates by mass spectrometry.</title>
        <authorList>
            <person name="Sekiguchi Y."/>
            <person name="Tourlousse D.M."/>
        </authorList>
    </citation>
    <scope>NUCLEOTIDE SEQUENCE</scope>
    <source>
        <strain evidence="1">301</strain>
    </source>
</reference>
<dbReference type="EMBL" id="BSDO01000001">
    <property type="protein sequence ID" value="GLI21616.1"/>
    <property type="molecule type" value="Genomic_DNA"/>
</dbReference>